<reference evidence="2 3" key="1">
    <citation type="submission" date="2018-08" db="EMBL/GenBank/DDBJ databases">
        <title>A genome reference for cultivated species of the human gut microbiota.</title>
        <authorList>
            <person name="Zou Y."/>
            <person name="Xue W."/>
            <person name="Luo G."/>
        </authorList>
    </citation>
    <scope>NUCLEOTIDE SEQUENCE [LARGE SCALE GENOMIC DNA]</scope>
    <source>
        <strain evidence="2 3">AF24-12</strain>
    </source>
</reference>
<dbReference type="Proteomes" id="UP000283872">
    <property type="component" value="Unassembled WGS sequence"/>
</dbReference>
<dbReference type="Gene3D" id="3.90.1480.10">
    <property type="entry name" value="Alpha-2,3-sialyltransferase"/>
    <property type="match status" value="1"/>
</dbReference>
<proteinExistence type="predicted"/>
<feature type="domain" description="6-hydroxymethylpterin diphosphokinase MptE-like" evidence="1">
    <location>
        <begin position="35"/>
        <end position="191"/>
    </location>
</feature>
<evidence type="ECO:0000259" key="1">
    <source>
        <dbReference type="Pfam" id="PF01973"/>
    </source>
</evidence>
<protein>
    <submittedName>
        <fullName evidence="2">DUF115 domain-containing protein</fullName>
    </submittedName>
</protein>
<accession>A0A3E5DXU8</accession>
<dbReference type="Pfam" id="PF01973">
    <property type="entry name" value="MptE-like"/>
    <property type="match status" value="1"/>
</dbReference>
<evidence type="ECO:0000313" key="3">
    <source>
        <dbReference type="Proteomes" id="UP000283872"/>
    </source>
</evidence>
<dbReference type="InterPro" id="IPR002826">
    <property type="entry name" value="MptE-like"/>
</dbReference>
<comment type="caution">
    <text evidence="2">The sequence shown here is derived from an EMBL/GenBank/DDBJ whole genome shotgun (WGS) entry which is preliminary data.</text>
</comment>
<name>A0A3E5DXU8_9BACT</name>
<gene>
    <name evidence="2" type="ORF">DWY11_09865</name>
</gene>
<dbReference type="EMBL" id="QRVA01000023">
    <property type="protein sequence ID" value="RGS14836.1"/>
    <property type="molecule type" value="Genomic_DNA"/>
</dbReference>
<sequence length="270" mass="30359">MKILGIPCHPLKMAVINFVNLAAFYLSGTAVTNKKVLKSLKDKYTGKRCFIVCNGPSLRPEDLTKIHESGDISIAMNMIGRVYKDTPWRATFLSATDDCAFLKKNKKVVRETECDLKFYDERRYLLSLSAIGKKAYLAFNESLDLLDHPVFDSDITKKMPSIGTSTYVCLEFAVYLGCREIYLIGCDMSYKVNLNRDGSVTYNDAGKDHFYKSEEEAVETTGLKPNPTWQMKAAYDAAANAAKVQGFKIYNATRGGMLESFPRVDFDSLF</sequence>
<organism evidence="2 3">
    <name type="scientific">Segatella copri</name>
    <dbReference type="NCBI Taxonomy" id="165179"/>
    <lineage>
        <taxon>Bacteria</taxon>
        <taxon>Pseudomonadati</taxon>
        <taxon>Bacteroidota</taxon>
        <taxon>Bacteroidia</taxon>
        <taxon>Bacteroidales</taxon>
        <taxon>Prevotellaceae</taxon>
        <taxon>Segatella</taxon>
    </lineage>
</organism>
<evidence type="ECO:0000313" key="2">
    <source>
        <dbReference type="EMBL" id="RGS14836.1"/>
    </source>
</evidence>
<dbReference type="RefSeq" id="WP_117587485.1">
    <property type="nucleotide sequence ID" value="NZ_QRVA01000023.1"/>
</dbReference>
<dbReference type="AlphaFoldDB" id="A0A3E5DXU8"/>